<evidence type="ECO:0000313" key="5">
    <source>
        <dbReference type="Proteomes" id="UP000219215"/>
    </source>
</evidence>
<evidence type="ECO:0000256" key="2">
    <source>
        <dbReference type="ARBA" id="ARBA00022691"/>
    </source>
</evidence>
<dbReference type="PANTHER" id="PTHR47739:SF1">
    <property type="entry name" value="TRNA1(VAL) (ADENINE(37)-N6)-METHYLTRANSFERASE"/>
    <property type="match status" value="1"/>
</dbReference>
<organism evidence="4 5">
    <name type="scientific">Pseudodesulfovibrio profundus</name>
    <dbReference type="NCBI Taxonomy" id="57320"/>
    <lineage>
        <taxon>Bacteria</taxon>
        <taxon>Pseudomonadati</taxon>
        <taxon>Thermodesulfobacteriota</taxon>
        <taxon>Desulfovibrionia</taxon>
        <taxon>Desulfovibrionales</taxon>
        <taxon>Desulfovibrionaceae</taxon>
    </lineage>
</organism>
<dbReference type="AlphaFoldDB" id="A0A2C8FA43"/>
<dbReference type="Pfam" id="PF05175">
    <property type="entry name" value="MTS"/>
    <property type="match status" value="1"/>
</dbReference>
<keyword evidence="2" id="KW-0949">S-adenosyl-L-methionine</keyword>
<keyword evidence="1 4" id="KW-0489">Methyltransferase</keyword>
<dbReference type="EMBL" id="LT907975">
    <property type="protein sequence ID" value="SOB59014.1"/>
    <property type="molecule type" value="Genomic_DNA"/>
</dbReference>
<evidence type="ECO:0000313" key="4">
    <source>
        <dbReference type="EMBL" id="SOB59014.1"/>
    </source>
</evidence>
<dbReference type="GO" id="GO:0032259">
    <property type="term" value="P:methylation"/>
    <property type="evidence" value="ECO:0007669"/>
    <property type="project" value="UniProtKB-KW"/>
</dbReference>
<proteinExistence type="predicted"/>
<dbReference type="OrthoDB" id="5489421at2"/>
<dbReference type="Gene3D" id="3.40.50.150">
    <property type="entry name" value="Vaccinia Virus protein VP39"/>
    <property type="match status" value="1"/>
</dbReference>
<dbReference type="GO" id="GO:0003676">
    <property type="term" value="F:nucleic acid binding"/>
    <property type="evidence" value="ECO:0007669"/>
    <property type="project" value="InterPro"/>
</dbReference>
<dbReference type="SUPFAM" id="SSF53335">
    <property type="entry name" value="S-adenosyl-L-methionine-dependent methyltransferases"/>
    <property type="match status" value="1"/>
</dbReference>
<sequence>MVDAETVLARREYFPRGMNQPEGGYRFSLDSLLLSCFASPGRRKVGIDLGCGCGVVGIGMLLRQPGLTITGVEIDTTSCDSAKSNVEHLMLTDSLTIQQGDVATWRPDAVVDFVVSNPPYRELDRGRASRGEGRKTARFEHRGSLQSFVRCAAVALKTRGKFAFVHLPERLSEIMTTLHDNKLEPKRMRLVYGRLDAPPKIVLMEAIKAGSPGLRVEPPLVLHERRGGETRFTEDALNYCEYLRCNA</sequence>
<dbReference type="PANTHER" id="PTHR47739">
    <property type="entry name" value="TRNA1(VAL) (ADENINE(37)-N6)-METHYLTRANSFERASE"/>
    <property type="match status" value="1"/>
</dbReference>
<gene>
    <name evidence="4" type="ORF">DPRO_2110</name>
</gene>
<dbReference type="InterPro" id="IPR050210">
    <property type="entry name" value="tRNA_Adenine-N(6)_MTase"/>
</dbReference>
<evidence type="ECO:0000259" key="3">
    <source>
        <dbReference type="Pfam" id="PF05175"/>
    </source>
</evidence>
<dbReference type="RefSeq" id="WP_097013713.1">
    <property type="nucleotide sequence ID" value="NZ_LT907975.1"/>
</dbReference>
<evidence type="ECO:0000256" key="1">
    <source>
        <dbReference type="ARBA" id="ARBA00022603"/>
    </source>
</evidence>
<keyword evidence="5" id="KW-1185">Reference proteome</keyword>
<accession>A0A2C8FA43</accession>
<dbReference type="GO" id="GO:0008757">
    <property type="term" value="F:S-adenosylmethionine-dependent methyltransferase activity"/>
    <property type="evidence" value="ECO:0007669"/>
    <property type="project" value="UniProtKB-ARBA"/>
</dbReference>
<dbReference type="InterPro" id="IPR002052">
    <property type="entry name" value="DNA_methylase_N6_adenine_CS"/>
</dbReference>
<protein>
    <submittedName>
        <fullName evidence="4">Methyltransferase</fullName>
    </submittedName>
</protein>
<dbReference type="KEGG" id="pprf:DPRO_2110"/>
<dbReference type="PROSITE" id="PS00092">
    <property type="entry name" value="N6_MTASE"/>
    <property type="match status" value="1"/>
</dbReference>
<feature type="domain" description="Methyltransferase small" evidence="3">
    <location>
        <begin position="31"/>
        <end position="123"/>
    </location>
</feature>
<reference evidence="5" key="1">
    <citation type="submission" date="2017-09" db="EMBL/GenBank/DDBJ databases">
        <authorList>
            <person name="Regsiter A."/>
            <person name="William W."/>
        </authorList>
    </citation>
    <scope>NUCLEOTIDE SEQUENCE [LARGE SCALE GENOMIC DNA]</scope>
    <source>
        <strain evidence="5">500-1</strain>
    </source>
</reference>
<dbReference type="InterPro" id="IPR029063">
    <property type="entry name" value="SAM-dependent_MTases_sf"/>
</dbReference>
<keyword evidence="4" id="KW-0808">Transferase</keyword>
<dbReference type="GO" id="GO:0008170">
    <property type="term" value="F:N-methyltransferase activity"/>
    <property type="evidence" value="ECO:0007669"/>
    <property type="project" value="UniProtKB-ARBA"/>
</dbReference>
<name>A0A2C8FA43_9BACT</name>
<dbReference type="InterPro" id="IPR007848">
    <property type="entry name" value="Small_mtfrase_dom"/>
</dbReference>
<dbReference type="Proteomes" id="UP000219215">
    <property type="component" value="Chromosome DPRO"/>
</dbReference>